<feature type="transmembrane region" description="Helical" evidence="1">
    <location>
        <begin position="93"/>
        <end position="110"/>
    </location>
</feature>
<keyword evidence="1" id="KW-0812">Transmembrane</keyword>
<dbReference type="InterPro" id="IPR049823">
    <property type="entry name" value="XrtH_assoc"/>
</dbReference>
<dbReference type="AlphaFoldDB" id="A0A7W2YIK4"/>
<dbReference type="RefSeq" id="WP_182168966.1">
    <property type="nucleotide sequence ID" value="NZ_JACFXU010000013.1"/>
</dbReference>
<dbReference type="NCBIfam" id="NF041730">
    <property type="entry name" value="XrtH_assoc"/>
    <property type="match status" value="1"/>
</dbReference>
<accession>A0A7W2YIK4</accession>
<protein>
    <submittedName>
        <fullName evidence="2">Uncharacterized protein</fullName>
    </submittedName>
</protein>
<sequence>MSESSPYRYMAWVLVVMVPCFGLWYASGALPAAPAFYLSKILLEWGLPELVNSVSLDGTRLLVVSQFGDMEDGRIVPAVQAGYQMAFPVDTRLLSFSIPFFAALLFASRVSQPLERLSRGVLILWLLMTIGLISISLKNLMLGLGDTLYSASTVPLPPPPVVAILYQLNTLIVPTLAPVLLWMWMARDSALLQRIWAYYGPAATAANKQQKEQD</sequence>
<evidence type="ECO:0000256" key="1">
    <source>
        <dbReference type="SAM" id="Phobius"/>
    </source>
</evidence>
<dbReference type="EMBL" id="JACFXU010000013">
    <property type="protein sequence ID" value="MBA6412147.1"/>
    <property type="molecule type" value="Genomic_DNA"/>
</dbReference>
<reference evidence="2 3" key="1">
    <citation type="submission" date="2020-07" db="EMBL/GenBank/DDBJ databases">
        <title>Halieaceae bacterium, F7430, whole genome shotgun sequencing project.</title>
        <authorList>
            <person name="Jiang S."/>
            <person name="Liu Z.W."/>
            <person name="Du Z.J."/>
        </authorList>
    </citation>
    <scope>NUCLEOTIDE SEQUENCE [LARGE SCALE GENOMIC DNA]</scope>
    <source>
        <strain evidence="2 3">F7430</strain>
    </source>
</reference>
<feature type="transmembrane region" description="Helical" evidence="1">
    <location>
        <begin position="122"/>
        <end position="144"/>
    </location>
</feature>
<comment type="caution">
    <text evidence="2">The sequence shown here is derived from an EMBL/GenBank/DDBJ whole genome shotgun (WGS) entry which is preliminary data.</text>
</comment>
<gene>
    <name evidence="2" type="ORF">H2508_03385</name>
</gene>
<evidence type="ECO:0000313" key="3">
    <source>
        <dbReference type="Proteomes" id="UP000539350"/>
    </source>
</evidence>
<proteinExistence type="predicted"/>
<keyword evidence="1" id="KW-0472">Membrane</keyword>
<keyword evidence="3" id="KW-1185">Reference proteome</keyword>
<evidence type="ECO:0000313" key="2">
    <source>
        <dbReference type="EMBL" id="MBA6412147.1"/>
    </source>
</evidence>
<keyword evidence="1" id="KW-1133">Transmembrane helix</keyword>
<feature type="transmembrane region" description="Helical" evidence="1">
    <location>
        <begin position="12"/>
        <end position="37"/>
    </location>
</feature>
<name>A0A7W2YIK4_9GAMM</name>
<dbReference type="Proteomes" id="UP000539350">
    <property type="component" value="Unassembled WGS sequence"/>
</dbReference>
<organism evidence="2 3">
    <name type="scientific">Sediminihaliea albiluteola</name>
    <dbReference type="NCBI Taxonomy" id="2758564"/>
    <lineage>
        <taxon>Bacteria</taxon>
        <taxon>Pseudomonadati</taxon>
        <taxon>Pseudomonadota</taxon>
        <taxon>Gammaproteobacteria</taxon>
        <taxon>Cellvibrionales</taxon>
        <taxon>Halieaceae</taxon>
        <taxon>Sediminihaliea</taxon>
    </lineage>
</organism>
<feature type="transmembrane region" description="Helical" evidence="1">
    <location>
        <begin position="164"/>
        <end position="184"/>
    </location>
</feature>